<keyword evidence="5" id="KW-1185">Reference proteome</keyword>
<dbReference type="SUPFAM" id="SSF46689">
    <property type="entry name" value="Homeodomain-like"/>
    <property type="match status" value="1"/>
</dbReference>
<evidence type="ECO:0000313" key="4">
    <source>
        <dbReference type="EMBL" id="KJL29054.1"/>
    </source>
</evidence>
<accession>A0A0F0L8P4</accession>
<comment type="caution">
    <text evidence="4">The sequence shown here is derived from an EMBL/GenBank/DDBJ whole genome shotgun (WGS) entry which is preliminary data.</text>
</comment>
<dbReference type="Proteomes" id="UP000033448">
    <property type="component" value="Unassembled WGS sequence"/>
</dbReference>
<evidence type="ECO:0000256" key="2">
    <source>
        <dbReference type="PROSITE-ProRule" id="PRU00335"/>
    </source>
</evidence>
<keyword evidence="1 2" id="KW-0238">DNA-binding</keyword>
<dbReference type="InterPro" id="IPR001647">
    <property type="entry name" value="HTH_TetR"/>
</dbReference>
<dbReference type="OrthoDB" id="2356263at2"/>
<sequence>MGNREDLLAGARRVIVERGVANATARDIAQAAGVSLAAIGYHFGSKDQLVTEALLDTLGTGIGDGMEAAILEAKDLPRLEAFAALWNRMPDVFAANRETLLASMENAVRMMRDPAALTRMQAAVEEGYRGVAEGLVAAYPDLSPEQALALAQLEFVLSQGLGILWLLSPEGRIPDGDTLASAVALLQDEAHSG</sequence>
<feature type="DNA-binding region" description="H-T-H motif" evidence="2">
    <location>
        <begin position="24"/>
        <end position="43"/>
    </location>
</feature>
<evidence type="ECO:0000313" key="5">
    <source>
        <dbReference type="Proteomes" id="UP000033448"/>
    </source>
</evidence>
<gene>
    <name evidence="4" type="primary">ttgR_1</name>
    <name evidence="4" type="ORF">RL72_00371</name>
</gene>
<dbReference type="PANTHER" id="PTHR30055:SF219">
    <property type="entry name" value="TRANSCRIPTIONAL REGULATORY PROTEIN"/>
    <property type="match status" value="1"/>
</dbReference>
<dbReference type="InterPro" id="IPR050109">
    <property type="entry name" value="HTH-type_TetR-like_transc_reg"/>
</dbReference>
<feature type="domain" description="HTH tetR-type" evidence="3">
    <location>
        <begin position="1"/>
        <end position="61"/>
    </location>
</feature>
<dbReference type="GO" id="GO:0003700">
    <property type="term" value="F:DNA-binding transcription factor activity"/>
    <property type="evidence" value="ECO:0007669"/>
    <property type="project" value="TreeGrafter"/>
</dbReference>
<dbReference type="GO" id="GO:0000976">
    <property type="term" value="F:transcription cis-regulatory region binding"/>
    <property type="evidence" value="ECO:0007669"/>
    <property type="project" value="TreeGrafter"/>
</dbReference>
<dbReference type="AlphaFoldDB" id="A0A0F0L8P4"/>
<dbReference type="EMBL" id="JYIT01000049">
    <property type="protein sequence ID" value="KJL29054.1"/>
    <property type="molecule type" value="Genomic_DNA"/>
</dbReference>
<dbReference type="Gene3D" id="1.10.357.10">
    <property type="entry name" value="Tetracycline Repressor, domain 2"/>
    <property type="match status" value="1"/>
</dbReference>
<protein>
    <submittedName>
        <fullName evidence="4">HTH-type transcriptional regulator TtgR</fullName>
    </submittedName>
</protein>
<dbReference type="PROSITE" id="PS50977">
    <property type="entry name" value="HTH_TETR_2"/>
    <property type="match status" value="1"/>
</dbReference>
<name>A0A0F0L8P4_9MICO</name>
<evidence type="ECO:0000256" key="1">
    <source>
        <dbReference type="ARBA" id="ARBA00023125"/>
    </source>
</evidence>
<dbReference type="InterPro" id="IPR009057">
    <property type="entry name" value="Homeodomain-like_sf"/>
</dbReference>
<dbReference type="Pfam" id="PF00440">
    <property type="entry name" value="TetR_N"/>
    <property type="match status" value="1"/>
</dbReference>
<proteinExistence type="predicted"/>
<organism evidence="4 5">
    <name type="scientific">Microbacterium azadirachtae</name>
    <dbReference type="NCBI Taxonomy" id="582680"/>
    <lineage>
        <taxon>Bacteria</taxon>
        <taxon>Bacillati</taxon>
        <taxon>Actinomycetota</taxon>
        <taxon>Actinomycetes</taxon>
        <taxon>Micrococcales</taxon>
        <taxon>Microbacteriaceae</taxon>
        <taxon>Microbacterium</taxon>
    </lineage>
</organism>
<reference evidence="4 5" key="1">
    <citation type="submission" date="2015-02" db="EMBL/GenBank/DDBJ databases">
        <title>Draft genome sequences of ten Microbacterium spp. with emphasis on heavy metal contaminated environments.</title>
        <authorList>
            <person name="Corretto E."/>
        </authorList>
    </citation>
    <scope>NUCLEOTIDE SEQUENCE [LARGE SCALE GENOMIC DNA]</scope>
    <source>
        <strain evidence="4 5">DSM 23848</strain>
    </source>
</reference>
<dbReference type="PANTHER" id="PTHR30055">
    <property type="entry name" value="HTH-TYPE TRANSCRIPTIONAL REGULATOR RUTR"/>
    <property type="match status" value="1"/>
</dbReference>
<dbReference type="RefSeq" id="WP_045249115.1">
    <property type="nucleotide sequence ID" value="NZ_CP099706.1"/>
</dbReference>
<evidence type="ECO:0000259" key="3">
    <source>
        <dbReference type="PROSITE" id="PS50977"/>
    </source>
</evidence>
<dbReference type="PRINTS" id="PR00455">
    <property type="entry name" value="HTHTETR"/>
</dbReference>
<dbReference type="PATRIC" id="fig|582680.7.peg.387"/>